<dbReference type="AlphaFoldDB" id="A0A6C0JUT0"/>
<protein>
    <submittedName>
        <fullName evidence="2">Uncharacterized protein</fullName>
    </submittedName>
</protein>
<reference evidence="2" key="1">
    <citation type="journal article" date="2020" name="Nature">
        <title>Giant virus diversity and host interactions through global metagenomics.</title>
        <authorList>
            <person name="Schulz F."/>
            <person name="Roux S."/>
            <person name="Paez-Espino D."/>
            <person name="Jungbluth S."/>
            <person name="Walsh D.A."/>
            <person name="Denef V.J."/>
            <person name="McMahon K.D."/>
            <person name="Konstantinidis K.T."/>
            <person name="Eloe-Fadrosh E.A."/>
            <person name="Kyrpides N.C."/>
            <person name="Woyke T."/>
        </authorList>
    </citation>
    <scope>NUCLEOTIDE SEQUENCE</scope>
    <source>
        <strain evidence="2">GVMAG-S-1040241-154</strain>
    </source>
</reference>
<keyword evidence="1" id="KW-0472">Membrane</keyword>
<keyword evidence="1" id="KW-0812">Transmembrane</keyword>
<proteinExistence type="predicted"/>
<evidence type="ECO:0000256" key="1">
    <source>
        <dbReference type="SAM" id="Phobius"/>
    </source>
</evidence>
<organism evidence="2">
    <name type="scientific">viral metagenome</name>
    <dbReference type="NCBI Taxonomy" id="1070528"/>
    <lineage>
        <taxon>unclassified sequences</taxon>
        <taxon>metagenomes</taxon>
        <taxon>organismal metagenomes</taxon>
    </lineage>
</organism>
<keyword evidence="1" id="KW-1133">Transmembrane helix</keyword>
<feature type="transmembrane region" description="Helical" evidence="1">
    <location>
        <begin position="12"/>
        <end position="30"/>
    </location>
</feature>
<evidence type="ECO:0000313" key="2">
    <source>
        <dbReference type="EMBL" id="QHU07464.1"/>
    </source>
</evidence>
<dbReference type="EMBL" id="MN740684">
    <property type="protein sequence ID" value="QHU07464.1"/>
    <property type="molecule type" value="Genomic_DNA"/>
</dbReference>
<name>A0A6C0JUT0_9ZZZZ</name>
<accession>A0A6C0JUT0</accession>
<sequence>MVKKTSKNYNIYVIITILIIFFIILFYLFYNNYKLKKENQFFKKSNSTINNDLIMEKENNTNYYNQIFDYKKENDEILSRYNSLQSEYDNKVCMSVSEFNKLKSNRNDTINRDYRVLYDELYPPLNRSDTNNHTNLANNIMTRNMYIKTNNVDDTYRLVAYVTSNSDNKDIGNNSWKLFGRQKDRHRSEFYMTPTNNNNDVKIPLTDNIIVGEKVRDIYAIPNTLQFNSPMLNSDVYEVTEVPKADLTSNYI</sequence>